<dbReference type="InterPro" id="IPR007573">
    <property type="entry name" value="QWRF"/>
</dbReference>
<reference evidence="3 5" key="1">
    <citation type="submission" date="2024-02" db="EMBL/GenBank/DDBJ databases">
        <authorList>
            <person name="Vignale AGUSTIN F."/>
            <person name="Sosa J E."/>
            <person name="Modenutti C."/>
        </authorList>
    </citation>
    <scope>NUCLEOTIDE SEQUENCE [LARGE SCALE GENOMIC DNA]</scope>
</reference>
<evidence type="ECO:0000256" key="1">
    <source>
        <dbReference type="ARBA" id="ARBA00010016"/>
    </source>
</evidence>
<comment type="caution">
    <text evidence="3">The sequence shown here is derived from an EMBL/GenBank/DDBJ whole genome shotgun (WGS) entry which is preliminary data.</text>
</comment>
<feature type="compositionally biased region" description="Polar residues" evidence="2">
    <location>
        <begin position="291"/>
        <end position="334"/>
    </location>
</feature>
<dbReference type="Pfam" id="PF04484">
    <property type="entry name" value="QWRF"/>
    <property type="match status" value="1"/>
</dbReference>
<organism evidence="3 5">
    <name type="scientific">Ilex paraguariensis</name>
    <name type="common">yerba mate</name>
    <dbReference type="NCBI Taxonomy" id="185542"/>
    <lineage>
        <taxon>Eukaryota</taxon>
        <taxon>Viridiplantae</taxon>
        <taxon>Streptophyta</taxon>
        <taxon>Embryophyta</taxon>
        <taxon>Tracheophyta</taxon>
        <taxon>Spermatophyta</taxon>
        <taxon>Magnoliopsida</taxon>
        <taxon>eudicotyledons</taxon>
        <taxon>Gunneridae</taxon>
        <taxon>Pentapetalae</taxon>
        <taxon>asterids</taxon>
        <taxon>campanulids</taxon>
        <taxon>Aquifoliales</taxon>
        <taxon>Aquifoliaceae</taxon>
        <taxon>Ilex</taxon>
    </lineage>
</organism>
<evidence type="ECO:0000256" key="2">
    <source>
        <dbReference type="SAM" id="MobiDB-lite"/>
    </source>
</evidence>
<feature type="region of interest" description="Disordered" evidence="2">
    <location>
        <begin position="1"/>
        <end position="64"/>
    </location>
</feature>
<accession>A0ABC8SPU7</accession>
<keyword evidence="5" id="KW-1185">Reference proteome</keyword>
<evidence type="ECO:0000313" key="4">
    <source>
        <dbReference type="EMBL" id="CAK9172848.1"/>
    </source>
</evidence>
<dbReference type="AlphaFoldDB" id="A0ABC8SPU7"/>
<evidence type="ECO:0000313" key="3">
    <source>
        <dbReference type="EMBL" id="CAK9158918.1"/>
    </source>
</evidence>
<feature type="compositionally biased region" description="Polar residues" evidence="2">
    <location>
        <begin position="267"/>
        <end position="279"/>
    </location>
</feature>
<protein>
    <recommendedName>
        <fullName evidence="6">QWRF motif-containing protein 3</fullName>
    </recommendedName>
</protein>
<dbReference type="EMBL" id="CAUOFW020006080">
    <property type="protein sequence ID" value="CAK9172848.1"/>
    <property type="molecule type" value="Genomic_DNA"/>
</dbReference>
<sequence length="584" mass="64490">MKTDGGETLVSDQSSKQRKPKSREVSSRFLSSSITPSIESPNHTLYPLRAKPRSSTDSQKHRSLESSGFVLGLWPSSGSSSSSSSSSSLSKKQSTLADHLGIERIKGHEKSEKSMFFNRQRSCTEFSRFENEKSIAKENHKPFFGGSMRYTGKFRFPGKSSNSSSALSKSSSLVDDHDHTVPGRFSVDSNALRMNSLPRISDILTETQDSESECSDICSGSSFESPVIGKRFPASYMAPTVSSRKAGKVVSSKYMNDLPSRSRRWTVDSSTQHPVSSDNSPKKSAIKNSMKRTNSLTTYGSTTSQWALSPARSSSPPVSTESKGTSMSFSSLKPPTSPYNAKGVGNLLSRGLELFKVKKASSSTSSSPLGPAMTESFHQIRLLQNRLVQWRFANARAEAVNLSLANQAESNLSYAWNGLAKLQHSVLQKKLQLEKEKLQMKLNIVLHSQIKPLEAWGDMEWQHLSAVSMTKDCLHSVVCRVPLIEGAKVEPQLVSVAIRHSSDLAASMKMMLAASSSAAEKTVSMVSELAEVVAQEKSLLEECLELFKIILKLEMREWSLKCNIIQQKLWQQQQQQHDRNEICA</sequence>
<proteinExistence type="inferred from homology"/>
<evidence type="ECO:0000313" key="5">
    <source>
        <dbReference type="Proteomes" id="UP001642360"/>
    </source>
</evidence>
<name>A0ABC8SPU7_9AQUA</name>
<dbReference type="Proteomes" id="UP001642360">
    <property type="component" value="Unassembled WGS sequence"/>
</dbReference>
<dbReference type="PANTHER" id="PTHR31807">
    <property type="entry name" value="AUGMIN FAMILY MEMBER"/>
    <property type="match status" value="1"/>
</dbReference>
<feature type="region of interest" description="Disordered" evidence="2">
    <location>
        <begin position="261"/>
        <end position="334"/>
    </location>
</feature>
<feature type="compositionally biased region" description="Polar residues" evidence="2">
    <location>
        <begin position="34"/>
        <end position="43"/>
    </location>
</feature>
<comment type="similarity">
    <text evidence="1">Belongs to the QWRF family.</text>
</comment>
<evidence type="ECO:0008006" key="6">
    <source>
        <dbReference type="Google" id="ProtNLM"/>
    </source>
</evidence>
<gene>
    <name evidence="3" type="ORF">ILEXP_LOCUS27582</name>
    <name evidence="4" type="ORF">ILEXP_LOCUS42534</name>
</gene>
<dbReference type="PANTHER" id="PTHR31807:SF31">
    <property type="entry name" value="QWRF MOTIF PROTEIN (DUF566)-RELATED"/>
    <property type="match status" value="1"/>
</dbReference>
<dbReference type="EMBL" id="CAUOFW020003269">
    <property type="protein sequence ID" value="CAK9158918.1"/>
    <property type="molecule type" value="Genomic_DNA"/>
</dbReference>